<comment type="caution">
    <text evidence="10">The sequence shown here is derived from an EMBL/GenBank/DDBJ whole genome shotgun (WGS) entry which is preliminary data.</text>
</comment>
<evidence type="ECO:0000256" key="9">
    <source>
        <dbReference type="SAM" id="Phobius"/>
    </source>
</evidence>
<dbReference type="AlphaFoldDB" id="A0A2N3N8G1"/>
<name>A0A2N3N8G1_9PEZI</name>
<keyword evidence="9" id="KW-0812">Transmembrane</keyword>
<dbReference type="GO" id="GO:0004497">
    <property type="term" value="F:monooxygenase activity"/>
    <property type="evidence" value="ECO:0007669"/>
    <property type="project" value="UniProtKB-KW"/>
</dbReference>
<dbReference type="PRINTS" id="PR00463">
    <property type="entry name" value="EP450I"/>
</dbReference>
<dbReference type="VEuPathDB" id="FungiDB:jhhlp_005031"/>
<dbReference type="PANTHER" id="PTHR24305">
    <property type="entry name" value="CYTOCHROME P450"/>
    <property type="match status" value="1"/>
</dbReference>
<evidence type="ECO:0000256" key="6">
    <source>
        <dbReference type="ARBA" id="ARBA00023004"/>
    </source>
</evidence>
<keyword evidence="4 8" id="KW-0479">Metal-binding</keyword>
<evidence type="ECO:0000256" key="2">
    <source>
        <dbReference type="ARBA" id="ARBA00005179"/>
    </source>
</evidence>
<evidence type="ECO:0000313" key="10">
    <source>
        <dbReference type="EMBL" id="PKS08642.1"/>
    </source>
</evidence>
<proteinExistence type="predicted"/>
<keyword evidence="11" id="KW-1185">Reference proteome</keyword>
<keyword evidence="6 8" id="KW-0408">Iron</keyword>
<evidence type="ECO:0000256" key="7">
    <source>
        <dbReference type="ARBA" id="ARBA00023033"/>
    </source>
</evidence>
<dbReference type="EMBL" id="NLAX01000095">
    <property type="protein sequence ID" value="PKS08642.1"/>
    <property type="molecule type" value="Genomic_DNA"/>
</dbReference>
<dbReference type="OrthoDB" id="10029320at2759"/>
<keyword evidence="9" id="KW-0472">Membrane</keyword>
<dbReference type="PANTHER" id="PTHR24305:SF107">
    <property type="entry name" value="P450, PUTATIVE (EUROFUNG)-RELATED"/>
    <property type="match status" value="1"/>
</dbReference>
<comment type="pathway">
    <text evidence="2">Secondary metabolite biosynthesis.</text>
</comment>
<dbReference type="InterPro" id="IPR036396">
    <property type="entry name" value="Cyt_P450_sf"/>
</dbReference>
<dbReference type="STRING" id="41688.A0A2N3N8G1"/>
<dbReference type="InterPro" id="IPR001128">
    <property type="entry name" value="Cyt_P450"/>
</dbReference>
<keyword evidence="9" id="KW-1133">Transmembrane helix</keyword>
<comment type="cofactor">
    <cofactor evidence="1 8">
        <name>heme</name>
        <dbReference type="ChEBI" id="CHEBI:30413"/>
    </cofactor>
</comment>
<evidence type="ECO:0000313" key="11">
    <source>
        <dbReference type="Proteomes" id="UP000233524"/>
    </source>
</evidence>
<evidence type="ECO:0000256" key="3">
    <source>
        <dbReference type="ARBA" id="ARBA00022617"/>
    </source>
</evidence>
<dbReference type="Proteomes" id="UP000233524">
    <property type="component" value="Unassembled WGS sequence"/>
</dbReference>
<dbReference type="GO" id="GO:0020037">
    <property type="term" value="F:heme binding"/>
    <property type="evidence" value="ECO:0007669"/>
    <property type="project" value="InterPro"/>
</dbReference>
<dbReference type="Pfam" id="PF00067">
    <property type="entry name" value="p450"/>
    <property type="match status" value="1"/>
</dbReference>
<dbReference type="InterPro" id="IPR002401">
    <property type="entry name" value="Cyt_P450_E_grp-I"/>
</dbReference>
<dbReference type="GO" id="GO:0005506">
    <property type="term" value="F:iron ion binding"/>
    <property type="evidence" value="ECO:0007669"/>
    <property type="project" value="InterPro"/>
</dbReference>
<dbReference type="PRINTS" id="PR00385">
    <property type="entry name" value="P450"/>
</dbReference>
<dbReference type="InterPro" id="IPR050121">
    <property type="entry name" value="Cytochrome_P450_monoxygenase"/>
</dbReference>
<dbReference type="GO" id="GO:0016705">
    <property type="term" value="F:oxidoreductase activity, acting on paired donors, with incorporation or reduction of molecular oxygen"/>
    <property type="evidence" value="ECO:0007669"/>
    <property type="project" value="InterPro"/>
</dbReference>
<gene>
    <name evidence="10" type="ORF">jhhlp_005031</name>
</gene>
<keyword evidence="7" id="KW-0503">Monooxygenase</keyword>
<dbReference type="SUPFAM" id="SSF48264">
    <property type="entry name" value="Cytochrome P450"/>
    <property type="match status" value="1"/>
</dbReference>
<organism evidence="10 11">
    <name type="scientific">Lomentospora prolificans</name>
    <dbReference type="NCBI Taxonomy" id="41688"/>
    <lineage>
        <taxon>Eukaryota</taxon>
        <taxon>Fungi</taxon>
        <taxon>Dikarya</taxon>
        <taxon>Ascomycota</taxon>
        <taxon>Pezizomycotina</taxon>
        <taxon>Sordariomycetes</taxon>
        <taxon>Hypocreomycetidae</taxon>
        <taxon>Microascales</taxon>
        <taxon>Microascaceae</taxon>
        <taxon>Lomentospora</taxon>
    </lineage>
</organism>
<sequence length="537" mass="60794">MVIALNDIGTPWLVAGGVATLLGYFIVKLVAHRRFYNDKPCPPHSLVWGHLKLFGENLELFPKRPYLQAALTHIKQKHNLPDVWYLDLWPVGPKFVIVTDPDASAIPTTVNAYPQSSLVSDHFSKNIGRSFIESTNGQTWKELHHVIAPGLTPAAVRSYNDIIVDEALALHNRLKAMAESGKVCENFGYEFGKFPFEVVTRIFLGRRFDTQGGNTDLYDQMHALSDAMSIISGGEKNPFTLLRAKWQERNISHKFRKDIASYVTPRFDELREKKIVPNRATAASIVDRMLAPHVEAGLPLSKAALTTIAENAFGFMAAGFGTTMDTTSYAYMLLGAFPETLAKLREEHDRLFDKSFDKTLEIIRENPSLLKVMKYTTAVIYETLRLFPIAFIIRDPPPGVEFLECNGEKYPIKDHTVGVCAHTMHLDPNIFPEPKKFNPDRFMEANPSYPRNAYRPFERGLRSCMGQTLAMDEMRIALLMTARWFDFELRDHRPSKEPKLPQSDMDTVIGVHAYQSFYITAGPSEPVKMKITLHQSS</sequence>
<protein>
    <recommendedName>
        <fullName evidence="12">Cytochrome P450</fullName>
    </recommendedName>
</protein>
<evidence type="ECO:0000256" key="4">
    <source>
        <dbReference type="ARBA" id="ARBA00022723"/>
    </source>
</evidence>
<accession>A0A2N3N8G1</accession>
<evidence type="ECO:0008006" key="12">
    <source>
        <dbReference type="Google" id="ProtNLM"/>
    </source>
</evidence>
<feature type="transmembrane region" description="Helical" evidence="9">
    <location>
        <begin position="12"/>
        <end position="31"/>
    </location>
</feature>
<evidence type="ECO:0000256" key="5">
    <source>
        <dbReference type="ARBA" id="ARBA00023002"/>
    </source>
</evidence>
<dbReference type="Gene3D" id="1.10.630.10">
    <property type="entry name" value="Cytochrome P450"/>
    <property type="match status" value="1"/>
</dbReference>
<evidence type="ECO:0000256" key="8">
    <source>
        <dbReference type="PIRSR" id="PIRSR602401-1"/>
    </source>
</evidence>
<feature type="binding site" description="axial binding residue" evidence="8">
    <location>
        <position position="464"/>
    </location>
    <ligand>
        <name>heme</name>
        <dbReference type="ChEBI" id="CHEBI:30413"/>
    </ligand>
    <ligandPart>
        <name>Fe</name>
        <dbReference type="ChEBI" id="CHEBI:18248"/>
    </ligandPart>
</feature>
<dbReference type="InParanoid" id="A0A2N3N8G1"/>
<reference evidence="10 11" key="1">
    <citation type="journal article" date="2017" name="G3 (Bethesda)">
        <title>First Draft Genome Sequence of the Pathogenic Fungus Lomentospora prolificans (Formerly Scedosporium prolificans).</title>
        <authorList>
            <person name="Luo R."/>
            <person name="Zimin A."/>
            <person name="Workman R."/>
            <person name="Fan Y."/>
            <person name="Pertea G."/>
            <person name="Grossman N."/>
            <person name="Wear M.P."/>
            <person name="Jia B."/>
            <person name="Miller H."/>
            <person name="Casadevall A."/>
            <person name="Timp W."/>
            <person name="Zhang S.X."/>
            <person name="Salzberg S.L."/>
        </authorList>
    </citation>
    <scope>NUCLEOTIDE SEQUENCE [LARGE SCALE GENOMIC DNA]</scope>
    <source>
        <strain evidence="10 11">JHH-5317</strain>
    </source>
</reference>
<keyword evidence="5" id="KW-0560">Oxidoreductase</keyword>
<evidence type="ECO:0000256" key="1">
    <source>
        <dbReference type="ARBA" id="ARBA00001971"/>
    </source>
</evidence>
<keyword evidence="3 8" id="KW-0349">Heme</keyword>